<proteinExistence type="predicted"/>
<dbReference type="Gene3D" id="3.90.640.10">
    <property type="entry name" value="Actin, Chain A, domain 4"/>
    <property type="match status" value="1"/>
</dbReference>
<evidence type="ECO:0000313" key="1">
    <source>
        <dbReference type="EMBL" id="RXW25683.1"/>
    </source>
</evidence>
<dbReference type="OrthoDB" id="2963168at2759"/>
<keyword evidence="2" id="KW-1185">Reference proteome</keyword>
<dbReference type="PANTHER" id="PTHR14187">
    <property type="entry name" value="ALPHA KINASE/ELONGATION FACTOR 2 KINASE"/>
    <property type="match status" value="1"/>
</dbReference>
<reference evidence="1 2" key="1">
    <citation type="submission" date="2019-01" db="EMBL/GenBank/DDBJ databases">
        <title>Draft genome sequence of Psathyrella aberdarensis IHI B618.</title>
        <authorList>
            <person name="Buettner E."/>
            <person name="Kellner H."/>
        </authorList>
    </citation>
    <scope>NUCLEOTIDE SEQUENCE [LARGE SCALE GENOMIC DNA]</scope>
    <source>
        <strain evidence="1 2">IHI B618</strain>
    </source>
</reference>
<dbReference type="Proteomes" id="UP000290288">
    <property type="component" value="Unassembled WGS sequence"/>
</dbReference>
<name>A0A4Q2DZB0_9AGAR</name>
<dbReference type="Gene3D" id="3.30.420.40">
    <property type="match status" value="2"/>
</dbReference>
<dbReference type="PANTHER" id="PTHR14187:SF5">
    <property type="entry name" value="HEAT SHOCK 70 KDA PROTEIN 12A"/>
    <property type="match status" value="1"/>
</dbReference>
<dbReference type="EMBL" id="SDEE01000002">
    <property type="protein sequence ID" value="RXW25683.1"/>
    <property type="molecule type" value="Genomic_DNA"/>
</dbReference>
<accession>A0A4Q2DZB0</accession>
<dbReference type="InterPro" id="IPR043129">
    <property type="entry name" value="ATPase_NBD"/>
</dbReference>
<dbReference type="SUPFAM" id="SSF53067">
    <property type="entry name" value="Actin-like ATPase domain"/>
    <property type="match status" value="2"/>
</dbReference>
<dbReference type="AlphaFoldDB" id="A0A4Q2DZB0"/>
<protein>
    <recommendedName>
        <fullName evidence="3">Heat shock 70 kDa protein 12A</fullName>
    </recommendedName>
</protein>
<gene>
    <name evidence="1" type="ORF">EST38_g144</name>
</gene>
<evidence type="ECO:0008006" key="3">
    <source>
        <dbReference type="Google" id="ProtNLM"/>
    </source>
</evidence>
<evidence type="ECO:0000313" key="2">
    <source>
        <dbReference type="Proteomes" id="UP000290288"/>
    </source>
</evidence>
<dbReference type="STRING" id="2316362.A0A4Q2DZB0"/>
<sequence length="588" mass="65632">MATKAQAKYKGDSRRLLLAFDIGTTFSGISYSILDPGRIPEIRPVTRFPSQERVGGDNKIPTVIYYNAAGKPVAFGAETLKEGIEADAEESGWVKAHWFKLHLRPQPAPGTAASETPIPPLPPRKTVIDVFKDYMGYLLKCAKAYIEDTHGSIVWNSVKDNIMYVLTHPNGWGGPQQAQMRDAAVRAELIPDTVEGRERVTFVTEGEASLHFCLSNGLAIHANDENSGVLIVDAGGGTIDITAYRRLADKSFEEISIPTCYFQGGIYVTMRAEKHFKSLLRRTRFEHDVPVLTTKFDRSTKHVFKNVDEPHHIQFASIRERDQALNIRGGRITVEGNVISTFFEPSVTCVVKAINEQRTSAHFPIKSVFLVGGFSASNWLYEQVRDAIQPLGITVSRPDTHVNKAVSNGGVSFYLDGVVTSRVSRYTYGIRICNRYNPEKEEHLQRAHLVETHSVHGGKILDNIFSPILHVNTRVNETKEFRGSYCCYGTDINSLKSYTARILSYSGPSQGPMWIKEEPDNYDVVCTVEADTSAVKPDLTYSEEKKTYYCNLAFEIVLLFGLTELKAQIAYRENGVEKRGPAQVMYGA</sequence>
<comment type="caution">
    <text evidence="1">The sequence shown here is derived from an EMBL/GenBank/DDBJ whole genome shotgun (WGS) entry which is preliminary data.</text>
</comment>
<organism evidence="1 2">
    <name type="scientific">Candolleomyces aberdarensis</name>
    <dbReference type="NCBI Taxonomy" id="2316362"/>
    <lineage>
        <taxon>Eukaryota</taxon>
        <taxon>Fungi</taxon>
        <taxon>Dikarya</taxon>
        <taxon>Basidiomycota</taxon>
        <taxon>Agaricomycotina</taxon>
        <taxon>Agaricomycetes</taxon>
        <taxon>Agaricomycetidae</taxon>
        <taxon>Agaricales</taxon>
        <taxon>Agaricineae</taxon>
        <taxon>Psathyrellaceae</taxon>
        <taxon>Candolleomyces</taxon>
    </lineage>
</organism>
<dbReference type="CDD" id="cd10170">
    <property type="entry name" value="ASKHA_NBD_HSP70"/>
    <property type="match status" value="1"/>
</dbReference>